<evidence type="ECO:0000256" key="11">
    <source>
        <dbReference type="ARBA" id="ARBA00023128"/>
    </source>
</evidence>
<dbReference type="GO" id="GO:0006879">
    <property type="term" value="P:intracellular iron ion homeostasis"/>
    <property type="evidence" value="ECO:0007669"/>
    <property type="project" value="UniProtKB-KW"/>
</dbReference>
<dbReference type="SMART" id="SM01219">
    <property type="entry name" value="Frataxin_Cyay"/>
    <property type="match status" value="1"/>
</dbReference>
<dbReference type="GO" id="GO:0008199">
    <property type="term" value="F:ferric iron binding"/>
    <property type="evidence" value="ECO:0007669"/>
    <property type="project" value="InterPro"/>
</dbReference>
<dbReference type="EMBL" id="CP034204">
    <property type="protein sequence ID" value="QBZ53819.1"/>
    <property type="molecule type" value="Genomic_DNA"/>
</dbReference>
<dbReference type="Pfam" id="PF01491">
    <property type="entry name" value="Frataxin_Cyay"/>
    <property type="match status" value="1"/>
</dbReference>
<accession>A0A4P7MUJ9</accession>
<reference evidence="14 15" key="1">
    <citation type="journal article" date="2019" name="Mol. Biol. Evol.">
        <title>Blast fungal genomes show frequent chromosomal changes, gene gains and losses, and effector gene turnover.</title>
        <authorList>
            <person name="Gomez Luciano L.B."/>
            <person name="Jason Tsai I."/>
            <person name="Chuma I."/>
            <person name="Tosa Y."/>
            <person name="Chen Y.H."/>
            <person name="Li J.Y."/>
            <person name="Li M.Y."/>
            <person name="Jade Lu M.Y."/>
            <person name="Nakayashiki H."/>
            <person name="Li W.H."/>
        </authorList>
    </citation>
    <scope>NUCLEOTIDE SEQUENCE [LARGE SCALE GENOMIC DNA]</scope>
    <source>
        <strain evidence="14">MZ5-1-6</strain>
    </source>
</reference>
<dbReference type="Proteomes" id="UP000294847">
    <property type="component" value="Chromosome 1"/>
</dbReference>
<dbReference type="GO" id="GO:0004322">
    <property type="term" value="F:ferroxidase activity"/>
    <property type="evidence" value="ECO:0007669"/>
    <property type="project" value="UniProtKB-EC"/>
</dbReference>
<evidence type="ECO:0000313" key="15">
    <source>
        <dbReference type="Proteomes" id="UP000294847"/>
    </source>
</evidence>
<keyword evidence="6" id="KW-0410">Iron transport</keyword>
<dbReference type="AlphaFoldDB" id="A0A4P7MUJ9"/>
<organism evidence="14 15">
    <name type="scientific">Pyricularia oryzae</name>
    <name type="common">Rice blast fungus</name>
    <name type="synonym">Magnaporthe oryzae</name>
    <dbReference type="NCBI Taxonomy" id="318829"/>
    <lineage>
        <taxon>Eukaryota</taxon>
        <taxon>Fungi</taxon>
        <taxon>Dikarya</taxon>
        <taxon>Ascomycota</taxon>
        <taxon>Pezizomycotina</taxon>
        <taxon>Sordariomycetes</taxon>
        <taxon>Sordariomycetidae</taxon>
        <taxon>Magnaporthales</taxon>
        <taxon>Pyriculariaceae</taxon>
        <taxon>Pyricularia</taxon>
    </lineage>
</organism>
<evidence type="ECO:0000256" key="13">
    <source>
        <dbReference type="SAM" id="MobiDB-lite"/>
    </source>
</evidence>
<proteinExistence type="inferred from homology"/>
<keyword evidence="10" id="KW-0406">Ion transport</keyword>
<dbReference type="GO" id="GO:0008198">
    <property type="term" value="F:ferrous iron binding"/>
    <property type="evidence" value="ECO:0007669"/>
    <property type="project" value="TreeGrafter"/>
</dbReference>
<dbReference type="GO" id="GO:0051537">
    <property type="term" value="F:2 iron, 2 sulfur cluster binding"/>
    <property type="evidence" value="ECO:0007669"/>
    <property type="project" value="TreeGrafter"/>
</dbReference>
<evidence type="ECO:0000256" key="1">
    <source>
        <dbReference type="ARBA" id="ARBA00004173"/>
    </source>
</evidence>
<evidence type="ECO:0000256" key="5">
    <source>
        <dbReference type="ARBA" id="ARBA00022448"/>
    </source>
</evidence>
<evidence type="ECO:0000256" key="9">
    <source>
        <dbReference type="ARBA" id="ARBA00023004"/>
    </source>
</evidence>
<keyword evidence="8" id="KW-0560">Oxidoreductase</keyword>
<evidence type="ECO:0000256" key="8">
    <source>
        <dbReference type="ARBA" id="ARBA00023002"/>
    </source>
</evidence>
<dbReference type="Gene3D" id="3.30.920.10">
    <property type="entry name" value="Frataxin/CyaY"/>
    <property type="match status" value="1"/>
</dbReference>
<dbReference type="OMA" id="YSEHYFN"/>
<keyword evidence="11" id="KW-0496">Mitochondrion</keyword>
<dbReference type="NCBIfam" id="TIGR03421">
    <property type="entry name" value="FeS_CyaY"/>
    <property type="match status" value="1"/>
</dbReference>
<evidence type="ECO:0000256" key="3">
    <source>
        <dbReference type="ARBA" id="ARBA00013107"/>
    </source>
</evidence>
<dbReference type="PROSITE" id="PS01344">
    <property type="entry name" value="FRATAXIN_1"/>
    <property type="match status" value="1"/>
</dbReference>
<dbReference type="GO" id="GO:0034986">
    <property type="term" value="F:iron chaperone activity"/>
    <property type="evidence" value="ECO:0007669"/>
    <property type="project" value="TreeGrafter"/>
</dbReference>
<evidence type="ECO:0000256" key="7">
    <source>
        <dbReference type="ARBA" id="ARBA00022946"/>
    </source>
</evidence>
<keyword evidence="5" id="KW-0813">Transport</keyword>
<gene>
    <name evidence="14" type="ORF">PoMZ_09509</name>
</gene>
<dbReference type="PROSITE" id="PS50810">
    <property type="entry name" value="FRATAXIN_2"/>
    <property type="match status" value="1"/>
</dbReference>
<evidence type="ECO:0000256" key="10">
    <source>
        <dbReference type="ARBA" id="ARBA00023065"/>
    </source>
</evidence>
<dbReference type="GO" id="GO:0016226">
    <property type="term" value="P:iron-sulfur cluster assembly"/>
    <property type="evidence" value="ECO:0007669"/>
    <property type="project" value="InterPro"/>
</dbReference>
<evidence type="ECO:0000313" key="14">
    <source>
        <dbReference type="EMBL" id="QBZ53819.1"/>
    </source>
</evidence>
<dbReference type="PANTHER" id="PTHR16821:SF2">
    <property type="entry name" value="FRATAXIN, MITOCHONDRIAL"/>
    <property type="match status" value="1"/>
</dbReference>
<dbReference type="InterPro" id="IPR020895">
    <property type="entry name" value="Frataxin_CS"/>
</dbReference>
<evidence type="ECO:0000256" key="4">
    <source>
        <dbReference type="ARBA" id="ARBA00022434"/>
    </source>
</evidence>
<comment type="subcellular location">
    <subcellularLocation>
        <location evidence="1">Mitochondrion</location>
    </subcellularLocation>
</comment>
<dbReference type="EC" id="1.16.3.1" evidence="3"/>
<comment type="similarity">
    <text evidence="2">Belongs to the frataxin family.</text>
</comment>
<comment type="catalytic activity">
    <reaction evidence="12">
        <text>4 Fe(2+) + O2 + 4 H(+) = 4 Fe(3+) + 2 H2O</text>
        <dbReference type="Rhea" id="RHEA:11148"/>
        <dbReference type="ChEBI" id="CHEBI:15377"/>
        <dbReference type="ChEBI" id="CHEBI:15378"/>
        <dbReference type="ChEBI" id="CHEBI:15379"/>
        <dbReference type="ChEBI" id="CHEBI:29033"/>
        <dbReference type="ChEBI" id="CHEBI:29034"/>
        <dbReference type="EC" id="1.16.3.1"/>
    </reaction>
</comment>
<keyword evidence="4" id="KW-0409">Iron storage</keyword>
<dbReference type="GO" id="GO:0005739">
    <property type="term" value="C:mitochondrion"/>
    <property type="evidence" value="ECO:0007669"/>
    <property type="project" value="UniProtKB-SubCell"/>
</dbReference>
<dbReference type="VEuPathDB" id="FungiDB:M_BR32_EuGene_00084001"/>
<protein>
    <recommendedName>
        <fullName evidence="3">ferroxidase</fullName>
        <ecNumber evidence="3">1.16.3.1</ecNumber>
    </recommendedName>
</protein>
<dbReference type="InterPro" id="IPR036524">
    <property type="entry name" value="Frataxin/CyaY_sf"/>
</dbReference>
<sequence>MSRSAINLMRVARRGVLQNVAVAQRAPLLSTAVPALSKVNAGPAKLSRSVATSTASRMKGIQPESETPEPTEPVESAYVPKTPAPLEESEYHDIADEYLDNVLSKLEDVAEQRPDVDVEYSSGVLTLAFPPLGTYVINKQPPNKQIWLSSPVSGPKRYDYVIIGDGQNQKEGTGLGDWVYLRDGSTLSGLLMEELNVDVITP</sequence>
<keyword evidence="9" id="KW-0408">Iron</keyword>
<dbReference type="FunFam" id="3.30.920.10:FF:000004">
    <property type="entry name" value="Mitochondrial chaperone Frataxin"/>
    <property type="match status" value="1"/>
</dbReference>
<dbReference type="SUPFAM" id="SSF55387">
    <property type="entry name" value="Frataxin/Nqo15-like"/>
    <property type="match status" value="1"/>
</dbReference>
<feature type="region of interest" description="Disordered" evidence="13">
    <location>
        <begin position="47"/>
        <end position="85"/>
    </location>
</feature>
<dbReference type="PANTHER" id="PTHR16821">
    <property type="entry name" value="FRATAXIN"/>
    <property type="match status" value="1"/>
</dbReference>
<dbReference type="NCBIfam" id="TIGR03422">
    <property type="entry name" value="mito_frataxin"/>
    <property type="match status" value="1"/>
</dbReference>
<keyword evidence="7" id="KW-0809">Transit peptide</keyword>
<evidence type="ECO:0000256" key="6">
    <source>
        <dbReference type="ARBA" id="ARBA00022496"/>
    </source>
</evidence>
<name>A0A4P7MUJ9_PYROR</name>
<dbReference type="SMR" id="A0A4P7MUJ9"/>
<dbReference type="InterPro" id="IPR002908">
    <property type="entry name" value="Frataxin/CyaY"/>
</dbReference>
<evidence type="ECO:0000256" key="12">
    <source>
        <dbReference type="ARBA" id="ARBA00047990"/>
    </source>
</evidence>
<dbReference type="GO" id="GO:0006826">
    <property type="term" value="P:iron ion transport"/>
    <property type="evidence" value="ECO:0007669"/>
    <property type="project" value="UniProtKB-KW"/>
</dbReference>
<dbReference type="InterPro" id="IPR017789">
    <property type="entry name" value="Frataxin"/>
</dbReference>
<evidence type="ECO:0000256" key="2">
    <source>
        <dbReference type="ARBA" id="ARBA00008183"/>
    </source>
</evidence>